<dbReference type="KEGG" id="phm:PSMK_31820"/>
<dbReference type="RefSeq" id="WP_014438544.1">
    <property type="nucleotide sequence ID" value="NC_017080.1"/>
</dbReference>
<feature type="signal peptide" evidence="1">
    <location>
        <begin position="1"/>
        <end position="21"/>
    </location>
</feature>
<proteinExistence type="predicted"/>
<evidence type="ECO:0000313" key="2">
    <source>
        <dbReference type="EMBL" id="BAM05341.1"/>
    </source>
</evidence>
<feature type="chain" id="PRO_5003628884" description="Glycoside hydrolase family 2 catalytic domain-containing protein" evidence="1">
    <location>
        <begin position="22"/>
        <end position="427"/>
    </location>
</feature>
<dbReference type="EMBL" id="AP012338">
    <property type="protein sequence ID" value="BAM05341.1"/>
    <property type="molecule type" value="Genomic_DNA"/>
</dbReference>
<dbReference type="eggNOG" id="COG3250">
    <property type="taxonomic scope" value="Bacteria"/>
</dbReference>
<keyword evidence="3" id="KW-1185">Reference proteome</keyword>
<sequence>MNAVPSLALPTWFSLCLAATAAAGPTPAEVVREGDAWRLLRGGQPYEIKGAGVSGRLAALADAGGNSARIWGIGHDTPALLDEAHRLGLSVAVGLWMQPERRGFDYGDAAAVARQQEEILARARPLMGHPAVLLWGVGNEVEGHGGDDAIYDAIESLAAALQREDPHHPTMAVIAGLGEDADKARDVRDRCPSIDILGVNAYGEAPEVGDALAAMDPPLGRPWVLTEFGPRGQWECPRTPWGTPVEQTSTQKAAWTRRGYLATVAEHPDACLGSYVFLWGDKQEATATWFGMFLADGARLAAADTMRELWTGEPPADRAPEVRGLRLDGPAAVPPGAQVIATVDASDPEGAGLAVEWELREASPGIAMGGDAEPRTAGVAMDLVARSADSVTLRAPRRPGPYRLFVTVRDGAGGAGTANVPLLVRAP</sequence>
<accession>I0IJA3</accession>
<evidence type="ECO:0000256" key="1">
    <source>
        <dbReference type="SAM" id="SignalP"/>
    </source>
</evidence>
<dbReference type="Proteomes" id="UP000007881">
    <property type="component" value="Chromosome"/>
</dbReference>
<dbReference type="SUPFAM" id="SSF51445">
    <property type="entry name" value="(Trans)glycosidases"/>
    <property type="match status" value="1"/>
</dbReference>
<gene>
    <name evidence="2" type="ordered locus">PSMK_31820</name>
</gene>
<dbReference type="STRING" id="1142394.PSMK_31820"/>
<organism evidence="2 3">
    <name type="scientific">Phycisphaera mikurensis (strain NBRC 102666 / KCTC 22515 / FYK2301M01)</name>
    <dbReference type="NCBI Taxonomy" id="1142394"/>
    <lineage>
        <taxon>Bacteria</taxon>
        <taxon>Pseudomonadati</taxon>
        <taxon>Planctomycetota</taxon>
        <taxon>Phycisphaerae</taxon>
        <taxon>Phycisphaerales</taxon>
        <taxon>Phycisphaeraceae</taxon>
        <taxon>Phycisphaera</taxon>
    </lineage>
</organism>
<dbReference type="PATRIC" id="fig|1142394.8.peg.3293"/>
<keyword evidence="1" id="KW-0732">Signal</keyword>
<dbReference type="OrthoDB" id="9762066at2"/>
<dbReference type="InterPro" id="IPR017853">
    <property type="entry name" value="GH"/>
</dbReference>
<evidence type="ECO:0000313" key="3">
    <source>
        <dbReference type="Proteomes" id="UP000007881"/>
    </source>
</evidence>
<reference evidence="2 3" key="1">
    <citation type="submission" date="2012-02" db="EMBL/GenBank/DDBJ databases">
        <title>Complete genome sequence of Phycisphaera mikurensis NBRC 102666.</title>
        <authorList>
            <person name="Ankai A."/>
            <person name="Hosoyama A."/>
            <person name="Terui Y."/>
            <person name="Sekine M."/>
            <person name="Fukai R."/>
            <person name="Kato Y."/>
            <person name="Nakamura S."/>
            <person name="Yamada-Narita S."/>
            <person name="Kawakoshi A."/>
            <person name="Fukunaga Y."/>
            <person name="Yamazaki S."/>
            <person name="Fujita N."/>
        </authorList>
    </citation>
    <scope>NUCLEOTIDE SEQUENCE [LARGE SCALE GENOMIC DNA]</scope>
    <source>
        <strain evidence="3">NBRC 102666 / KCTC 22515 / FYK2301M01</strain>
    </source>
</reference>
<dbReference type="HOGENOM" id="CLU_034725_0_0_0"/>
<dbReference type="AlphaFoldDB" id="I0IJA3"/>
<evidence type="ECO:0008006" key="4">
    <source>
        <dbReference type="Google" id="ProtNLM"/>
    </source>
</evidence>
<name>I0IJA3_PHYMF</name>
<protein>
    <recommendedName>
        <fullName evidence="4">Glycoside hydrolase family 2 catalytic domain-containing protein</fullName>
    </recommendedName>
</protein>
<dbReference type="Gene3D" id="3.20.20.80">
    <property type="entry name" value="Glycosidases"/>
    <property type="match status" value="1"/>
</dbReference>